<feature type="signal peptide" evidence="1">
    <location>
        <begin position="1"/>
        <end position="26"/>
    </location>
</feature>
<keyword evidence="1" id="KW-0732">Signal</keyword>
<evidence type="ECO:0000313" key="3">
    <source>
        <dbReference type="Proteomes" id="UP000286997"/>
    </source>
</evidence>
<organism evidence="2 3">
    <name type="scientific">Methylobacterium oryzihabitans</name>
    <dbReference type="NCBI Taxonomy" id="2499852"/>
    <lineage>
        <taxon>Bacteria</taxon>
        <taxon>Pseudomonadati</taxon>
        <taxon>Pseudomonadota</taxon>
        <taxon>Alphaproteobacteria</taxon>
        <taxon>Hyphomicrobiales</taxon>
        <taxon>Methylobacteriaceae</taxon>
        <taxon>Methylobacterium</taxon>
    </lineage>
</organism>
<gene>
    <name evidence="2" type="ORF">EOE48_19715</name>
</gene>
<evidence type="ECO:0000313" key="2">
    <source>
        <dbReference type="EMBL" id="RVU15495.1"/>
    </source>
</evidence>
<evidence type="ECO:0000256" key="1">
    <source>
        <dbReference type="SAM" id="SignalP"/>
    </source>
</evidence>
<keyword evidence="3" id="KW-1185">Reference proteome</keyword>
<dbReference type="EMBL" id="SACP01000021">
    <property type="protein sequence ID" value="RVU15495.1"/>
    <property type="molecule type" value="Genomic_DNA"/>
</dbReference>
<proteinExistence type="predicted"/>
<dbReference type="AlphaFoldDB" id="A0A3S3U4P6"/>
<dbReference type="RefSeq" id="WP_127732312.1">
    <property type="nucleotide sequence ID" value="NZ_SACP01000021.1"/>
</dbReference>
<feature type="chain" id="PRO_5018532562" evidence="1">
    <location>
        <begin position="27"/>
        <end position="101"/>
    </location>
</feature>
<protein>
    <submittedName>
        <fullName evidence="2">Uncharacterized protein</fullName>
    </submittedName>
</protein>
<sequence length="101" mass="10866">MTLSRTGLGLGLLSLVAAVAGNPATAADRAYPPGYGRGAQADPVYGARPIPDCADHKEWGLLSCTPRPVVKILPGEPIANDVLALEPRQYRPYPQLFIWQR</sequence>
<reference evidence="2 3" key="1">
    <citation type="submission" date="2019-01" db="EMBL/GenBank/DDBJ databases">
        <authorList>
            <person name="Chen W.-M."/>
        </authorList>
    </citation>
    <scope>NUCLEOTIDE SEQUENCE [LARGE SCALE GENOMIC DNA]</scope>
    <source>
        <strain evidence="2 3">TER-1</strain>
    </source>
</reference>
<dbReference type="Proteomes" id="UP000286997">
    <property type="component" value="Unassembled WGS sequence"/>
</dbReference>
<accession>A0A3S3U4P6</accession>
<name>A0A3S3U4P6_9HYPH</name>
<comment type="caution">
    <text evidence="2">The sequence shown here is derived from an EMBL/GenBank/DDBJ whole genome shotgun (WGS) entry which is preliminary data.</text>
</comment>